<dbReference type="SUPFAM" id="SSF47384">
    <property type="entry name" value="Homodimeric domain of signal transducing histidine kinase"/>
    <property type="match status" value="1"/>
</dbReference>
<dbReference type="eggNOG" id="COG4191">
    <property type="taxonomic scope" value="Bacteria"/>
</dbReference>
<evidence type="ECO:0000256" key="3">
    <source>
        <dbReference type="ARBA" id="ARBA00022553"/>
    </source>
</evidence>
<dbReference type="SUPFAM" id="SSF52172">
    <property type="entry name" value="CheY-like"/>
    <property type="match status" value="2"/>
</dbReference>
<evidence type="ECO:0000313" key="14">
    <source>
        <dbReference type="Proteomes" id="UP000005234"/>
    </source>
</evidence>
<keyword evidence="7" id="KW-0067">ATP-binding</keyword>
<dbReference type="InterPro" id="IPR005467">
    <property type="entry name" value="His_kinase_dom"/>
</dbReference>
<dbReference type="PROSITE" id="PS50109">
    <property type="entry name" value="HIS_KIN"/>
    <property type="match status" value="1"/>
</dbReference>
<dbReference type="eggNOG" id="COG0745">
    <property type="taxonomic scope" value="Bacteria"/>
</dbReference>
<feature type="compositionally biased region" description="Basic and acidic residues" evidence="10">
    <location>
        <begin position="1"/>
        <end position="12"/>
    </location>
</feature>
<evidence type="ECO:0000256" key="1">
    <source>
        <dbReference type="ARBA" id="ARBA00000085"/>
    </source>
</evidence>
<dbReference type="SMART" id="SM00388">
    <property type="entry name" value="HisKA"/>
    <property type="match status" value="1"/>
</dbReference>
<feature type="domain" description="Histidine kinase" evidence="11">
    <location>
        <begin position="193"/>
        <end position="412"/>
    </location>
</feature>
<sequence length="555" mass="61187">MSSTRHSQERPSTEGVIALHDEGGSMPRNHARLPVSHPQGDEARPIRILQVEDCAFDAELVQSELSLDQIDFQVRLVEDEVDYLQALDEFQPDIILSDLSLPGFSGRRALELLRERDEVLPFIFVSATLGEEAAIEALRHGATDYILKQNPVRLAAAVRRALREADEQRGRNWAESELMRTQRFESLAMLAGGISHDLRNLLQPLLLAGDSLLDYRDDPRLARLGSLIRDCGRRGLDMVQSMLSLARGAPRTEEIRLGELFAALQLLLQGSVPKSVQLSTRIDPPELSFEGNYTELQQCLLNLSLNAIQAMPDGGELKISTGREYLDVDFIRAGEAVREGHFLRLTVTDTGTGMSAEVLRRLYEPFFTTKAEGTGLGLLSCQRIVASHGGMIRVQSQSGLGTRFDLYFPLNSCPAEPVPQAEMVASRQGRGERILVVSEEAGQLSLLADALDTYGYLAHVGQSGVAALLWCRTHGHPDLVILDAEMALLSGARTLQALRDRGYRGPAILLLHPQFKLELPAWLPGLEVLRVTKPLTPQALLQSVRAALDREAPPS</sequence>
<dbReference type="AlphaFoldDB" id="H8L177"/>
<dbReference type="Gene3D" id="3.30.565.10">
    <property type="entry name" value="Histidine kinase-like ATPase, C-terminal domain"/>
    <property type="match status" value="1"/>
</dbReference>
<evidence type="ECO:0000259" key="11">
    <source>
        <dbReference type="PROSITE" id="PS50109"/>
    </source>
</evidence>
<dbReference type="KEGG" id="fau:Fraau_2901"/>
<dbReference type="InterPro" id="IPR003661">
    <property type="entry name" value="HisK_dim/P_dom"/>
</dbReference>
<dbReference type="InterPro" id="IPR004358">
    <property type="entry name" value="Sig_transdc_His_kin-like_C"/>
</dbReference>
<dbReference type="STRING" id="767434.Fraau_2901"/>
<dbReference type="InterPro" id="IPR036097">
    <property type="entry name" value="HisK_dim/P_sf"/>
</dbReference>
<evidence type="ECO:0000256" key="7">
    <source>
        <dbReference type="ARBA" id="ARBA00022840"/>
    </source>
</evidence>
<keyword evidence="5" id="KW-0547">Nucleotide-binding</keyword>
<dbReference type="Gene3D" id="3.40.50.2300">
    <property type="match status" value="2"/>
</dbReference>
<dbReference type="PRINTS" id="PR00344">
    <property type="entry name" value="BCTRLSENSOR"/>
</dbReference>
<dbReference type="SUPFAM" id="SSF55874">
    <property type="entry name" value="ATPase domain of HSP90 chaperone/DNA topoisomerase II/histidine kinase"/>
    <property type="match status" value="1"/>
</dbReference>
<keyword evidence="8" id="KW-0902">Two-component regulatory system</keyword>
<dbReference type="RefSeq" id="WP_014404235.1">
    <property type="nucleotide sequence ID" value="NC_017033.1"/>
</dbReference>
<dbReference type="PANTHER" id="PTHR43065:SF46">
    <property type="entry name" value="C4-DICARBOXYLATE TRANSPORT SENSOR PROTEIN DCTB"/>
    <property type="match status" value="1"/>
</dbReference>
<dbReference type="InterPro" id="IPR003594">
    <property type="entry name" value="HATPase_dom"/>
</dbReference>
<evidence type="ECO:0000256" key="4">
    <source>
        <dbReference type="ARBA" id="ARBA00022679"/>
    </source>
</evidence>
<dbReference type="SMART" id="SM00448">
    <property type="entry name" value="REC"/>
    <property type="match status" value="2"/>
</dbReference>
<protein>
    <recommendedName>
        <fullName evidence="2">histidine kinase</fullName>
        <ecNumber evidence="2">2.7.13.3</ecNumber>
    </recommendedName>
</protein>
<dbReference type="PROSITE" id="PS50110">
    <property type="entry name" value="RESPONSE_REGULATORY"/>
    <property type="match status" value="2"/>
</dbReference>
<reference evidence="13" key="1">
    <citation type="submission" date="2012-02" db="EMBL/GenBank/DDBJ databases">
        <title>The complete genome of Frateuria aurantia DSM 6220.</title>
        <authorList>
            <consortium name="US DOE Joint Genome Institute (JGI-PGF)"/>
            <person name="Lucas S."/>
            <person name="Copeland A."/>
            <person name="Lapidus A."/>
            <person name="Glavina del Rio T."/>
            <person name="Dalin E."/>
            <person name="Tice H."/>
            <person name="Bruce D."/>
            <person name="Goodwin L."/>
            <person name="Pitluck S."/>
            <person name="Peters L."/>
            <person name="Ovchinnikova G."/>
            <person name="Teshima H."/>
            <person name="Kyrpides N."/>
            <person name="Mavromatis K."/>
            <person name="Ivanova N."/>
            <person name="Brettin T."/>
            <person name="Detter J.C."/>
            <person name="Han C."/>
            <person name="Larimer F."/>
            <person name="Land M."/>
            <person name="Hauser L."/>
            <person name="Markowitz V."/>
            <person name="Cheng J.-F."/>
            <person name="Hugenholtz P."/>
            <person name="Woyke T."/>
            <person name="Wu D."/>
            <person name="Brambilla E."/>
            <person name="Klenk H.-P."/>
            <person name="Eisen J.A."/>
        </authorList>
    </citation>
    <scope>NUCLEOTIDE SEQUENCE</scope>
    <source>
        <strain evidence="13">DSM 6220</strain>
    </source>
</reference>
<dbReference type="Pfam" id="PF02518">
    <property type="entry name" value="HATPase_c"/>
    <property type="match status" value="1"/>
</dbReference>
<proteinExistence type="predicted"/>
<dbReference type="Gene3D" id="1.10.287.130">
    <property type="match status" value="1"/>
</dbReference>
<dbReference type="GO" id="GO:0000155">
    <property type="term" value="F:phosphorelay sensor kinase activity"/>
    <property type="evidence" value="ECO:0007669"/>
    <property type="project" value="InterPro"/>
</dbReference>
<feature type="modified residue" description="4-aspartylphosphate" evidence="9">
    <location>
        <position position="483"/>
    </location>
</feature>
<dbReference type="EC" id="2.7.13.3" evidence="2"/>
<gene>
    <name evidence="13" type="ordered locus">Fraau_2901</name>
</gene>
<name>H8L177_FRAAD</name>
<feature type="domain" description="Response regulatory" evidence="12">
    <location>
        <begin position="433"/>
        <end position="548"/>
    </location>
</feature>
<evidence type="ECO:0000256" key="10">
    <source>
        <dbReference type="SAM" id="MobiDB-lite"/>
    </source>
</evidence>
<dbReference type="Pfam" id="PF00072">
    <property type="entry name" value="Response_reg"/>
    <property type="match status" value="2"/>
</dbReference>
<accession>H8L177</accession>
<dbReference type="InterPro" id="IPR001789">
    <property type="entry name" value="Sig_transdc_resp-reg_receiver"/>
</dbReference>
<evidence type="ECO:0000256" key="5">
    <source>
        <dbReference type="ARBA" id="ARBA00022741"/>
    </source>
</evidence>
<dbReference type="Proteomes" id="UP000005234">
    <property type="component" value="Chromosome"/>
</dbReference>
<dbReference type="eggNOG" id="COG0784">
    <property type="taxonomic scope" value="Bacteria"/>
</dbReference>
<evidence type="ECO:0000256" key="2">
    <source>
        <dbReference type="ARBA" id="ARBA00012438"/>
    </source>
</evidence>
<dbReference type="GO" id="GO:0005524">
    <property type="term" value="F:ATP binding"/>
    <property type="evidence" value="ECO:0007669"/>
    <property type="project" value="UniProtKB-KW"/>
</dbReference>
<dbReference type="SMART" id="SM00387">
    <property type="entry name" value="HATPase_c"/>
    <property type="match status" value="1"/>
</dbReference>
<keyword evidence="3 9" id="KW-0597">Phosphoprotein</keyword>
<keyword evidence="14" id="KW-1185">Reference proteome</keyword>
<feature type="modified residue" description="4-aspartylphosphate" evidence="9">
    <location>
        <position position="98"/>
    </location>
</feature>
<dbReference type="PANTHER" id="PTHR43065">
    <property type="entry name" value="SENSOR HISTIDINE KINASE"/>
    <property type="match status" value="1"/>
</dbReference>
<dbReference type="HOGENOM" id="CLU_000445_114_51_6"/>
<dbReference type="Pfam" id="PF00512">
    <property type="entry name" value="HisKA"/>
    <property type="match status" value="1"/>
</dbReference>
<feature type="region of interest" description="Disordered" evidence="10">
    <location>
        <begin position="1"/>
        <end position="39"/>
    </location>
</feature>
<dbReference type="InterPro" id="IPR011006">
    <property type="entry name" value="CheY-like_superfamily"/>
</dbReference>
<dbReference type="InterPro" id="IPR036890">
    <property type="entry name" value="HATPase_C_sf"/>
</dbReference>
<evidence type="ECO:0000256" key="6">
    <source>
        <dbReference type="ARBA" id="ARBA00022777"/>
    </source>
</evidence>
<dbReference type="CDD" id="cd00156">
    <property type="entry name" value="REC"/>
    <property type="match status" value="2"/>
</dbReference>
<evidence type="ECO:0000259" key="12">
    <source>
        <dbReference type="PROSITE" id="PS50110"/>
    </source>
</evidence>
<keyword evidence="4" id="KW-0808">Transferase</keyword>
<comment type="catalytic activity">
    <reaction evidence="1">
        <text>ATP + protein L-histidine = ADP + protein N-phospho-L-histidine.</text>
        <dbReference type="EC" id="2.7.13.3"/>
    </reaction>
</comment>
<feature type="domain" description="Response regulatory" evidence="12">
    <location>
        <begin position="47"/>
        <end position="163"/>
    </location>
</feature>
<evidence type="ECO:0000313" key="13">
    <source>
        <dbReference type="EMBL" id="AFC87232.1"/>
    </source>
</evidence>
<organism evidence="13 14">
    <name type="scientific">Frateuria aurantia (strain ATCC 33424 / DSM 6220 / KCTC 2777 / LMG 1558 / NBRC 3245 / NCIMB 13370)</name>
    <name type="common">Acetobacter aurantius</name>
    <dbReference type="NCBI Taxonomy" id="767434"/>
    <lineage>
        <taxon>Bacteria</taxon>
        <taxon>Pseudomonadati</taxon>
        <taxon>Pseudomonadota</taxon>
        <taxon>Gammaproteobacteria</taxon>
        <taxon>Lysobacterales</taxon>
        <taxon>Rhodanobacteraceae</taxon>
        <taxon>Frateuria</taxon>
    </lineage>
</organism>
<evidence type="ECO:0000256" key="9">
    <source>
        <dbReference type="PROSITE-ProRule" id="PRU00169"/>
    </source>
</evidence>
<dbReference type="EMBL" id="CP003350">
    <property type="protein sequence ID" value="AFC87232.1"/>
    <property type="molecule type" value="Genomic_DNA"/>
</dbReference>
<evidence type="ECO:0000256" key="8">
    <source>
        <dbReference type="ARBA" id="ARBA00023012"/>
    </source>
</evidence>
<keyword evidence="6 13" id="KW-0418">Kinase</keyword>